<protein>
    <submittedName>
        <fullName evidence="5">Glycosyltransferase</fullName>
    </submittedName>
</protein>
<sequence>MPIVAPDGGGEGAPAVLILTGSVGAGHDGAAHELARRLRDRGVDVDVRDYLQALPRWFRFFLREGYTASVQRIPAAFQWLFDSIEHSRWVRGAVILSCHLGDRRVHRWTRAKRYGTVVSTYPLASQTLGTLRTRGQVTVPAVTYLTDPAAHKTWVHRGIDVHLTVTTATAEHGEAVYGFPMHAAGPLVPPRFAAGPGPARLAALREELGIPGDRPVALLVSGSLGLGDLDETSRVVQQVGLVPLVLCGRNAALRRRLSGIPGVIACGWRDDVHELMHLADVLVHNAGGLSFTEALVAGLPAVSYRCIAGHGRANAAVLEAAGGAPWARTADELTRALLEQSARPRTGAPQGDPADHIVTLLAATARAARPNVRPAA</sequence>
<proteinExistence type="inferred from homology"/>
<evidence type="ECO:0000256" key="3">
    <source>
        <dbReference type="ARBA" id="ARBA00022679"/>
    </source>
</evidence>
<keyword evidence="2" id="KW-0328">Glycosyltransferase</keyword>
<evidence type="ECO:0000256" key="2">
    <source>
        <dbReference type="ARBA" id="ARBA00022676"/>
    </source>
</evidence>
<evidence type="ECO:0000313" key="6">
    <source>
        <dbReference type="Proteomes" id="UP000429644"/>
    </source>
</evidence>
<evidence type="ECO:0000313" key="5">
    <source>
        <dbReference type="EMBL" id="MPV89807.1"/>
    </source>
</evidence>
<dbReference type="GO" id="GO:0009247">
    <property type="term" value="P:glycolipid biosynthetic process"/>
    <property type="evidence" value="ECO:0007669"/>
    <property type="project" value="InterPro"/>
</dbReference>
<dbReference type="PANTHER" id="PTHR43025:SF3">
    <property type="entry name" value="MONOGALACTOSYLDIACYLGLYCEROL SYNTHASE 1, CHLOROPLASTIC"/>
    <property type="match status" value="1"/>
</dbReference>
<keyword evidence="3 5" id="KW-0808">Transferase</keyword>
<dbReference type="Gene3D" id="3.40.50.2000">
    <property type="entry name" value="Glycogen Phosphorylase B"/>
    <property type="match status" value="1"/>
</dbReference>
<name>A0A7J9UYU4_9MICO</name>
<dbReference type="RefSeq" id="WP_152232561.1">
    <property type="nucleotide sequence ID" value="NZ_BAAAOT010000035.1"/>
</dbReference>
<dbReference type="AlphaFoldDB" id="A0A7J9UYU4"/>
<accession>A0A7J9UYU4</accession>
<evidence type="ECO:0000256" key="1">
    <source>
        <dbReference type="ARBA" id="ARBA00006962"/>
    </source>
</evidence>
<dbReference type="Proteomes" id="UP000429644">
    <property type="component" value="Unassembled WGS sequence"/>
</dbReference>
<comment type="caution">
    <text evidence="5">The sequence shown here is derived from an EMBL/GenBank/DDBJ whole genome shotgun (WGS) entry which is preliminary data.</text>
</comment>
<feature type="domain" description="Diacylglycerol glucosyltransferase N-terminal" evidence="4">
    <location>
        <begin position="27"/>
        <end position="171"/>
    </location>
</feature>
<dbReference type="Pfam" id="PF06925">
    <property type="entry name" value="MGDG_synth"/>
    <property type="match status" value="1"/>
</dbReference>
<dbReference type="InterPro" id="IPR050519">
    <property type="entry name" value="Glycosyltransf_28_UgtP"/>
</dbReference>
<dbReference type="SUPFAM" id="SSF53756">
    <property type="entry name" value="UDP-Glycosyltransferase/glycogen phosphorylase"/>
    <property type="match status" value="1"/>
</dbReference>
<feature type="non-terminal residue" evidence="5">
    <location>
        <position position="1"/>
    </location>
</feature>
<keyword evidence="6" id="KW-1185">Reference proteome</keyword>
<dbReference type="GO" id="GO:0016020">
    <property type="term" value="C:membrane"/>
    <property type="evidence" value="ECO:0007669"/>
    <property type="project" value="GOC"/>
</dbReference>
<evidence type="ECO:0000259" key="4">
    <source>
        <dbReference type="Pfam" id="PF06925"/>
    </source>
</evidence>
<dbReference type="InterPro" id="IPR009695">
    <property type="entry name" value="Diacylglyc_glucosyltr_N"/>
</dbReference>
<dbReference type="Pfam" id="PF13692">
    <property type="entry name" value="Glyco_trans_1_4"/>
    <property type="match status" value="1"/>
</dbReference>
<dbReference type="EMBL" id="WHPD01003045">
    <property type="protein sequence ID" value="MPV89807.1"/>
    <property type="molecule type" value="Genomic_DNA"/>
</dbReference>
<organism evidence="5 6">
    <name type="scientific">Georgenia ruanii</name>
    <dbReference type="NCBI Taxonomy" id="348442"/>
    <lineage>
        <taxon>Bacteria</taxon>
        <taxon>Bacillati</taxon>
        <taxon>Actinomycetota</taxon>
        <taxon>Actinomycetes</taxon>
        <taxon>Micrococcales</taxon>
        <taxon>Bogoriellaceae</taxon>
        <taxon>Georgenia</taxon>
    </lineage>
</organism>
<comment type="similarity">
    <text evidence="1">Belongs to the glycosyltransferase 28 family.</text>
</comment>
<reference evidence="5 6" key="1">
    <citation type="submission" date="2019-10" db="EMBL/GenBank/DDBJ databases">
        <title>Georgenia wutianyii sp. nov. and Georgenia yuyongxinii sp. nov. isolated from plateau pika (Ochotona curzoniae) in the Qinghai-Tibet plateau of China.</title>
        <authorList>
            <person name="Tian Z."/>
        </authorList>
    </citation>
    <scope>NUCLEOTIDE SEQUENCE [LARGE SCALE GENOMIC DNA]</scope>
    <source>
        <strain evidence="5 6">JCM 15130</strain>
    </source>
</reference>
<dbReference type="OrthoDB" id="9810950at2"/>
<dbReference type="GO" id="GO:0016758">
    <property type="term" value="F:hexosyltransferase activity"/>
    <property type="evidence" value="ECO:0007669"/>
    <property type="project" value="InterPro"/>
</dbReference>
<dbReference type="PANTHER" id="PTHR43025">
    <property type="entry name" value="MONOGALACTOSYLDIACYLGLYCEROL SYNTHASE"/>
    <property type="match status" value="1"/>
</dbReference>
<gene>
    <name evidence="5" type="ORF">GB882_14115</name>
</gene>